<dbReference type="PROSITE" id="PS51384">
    <property type="entry name" value="FAD_FR"/>
    <property type="match status" value="1"/>
</dbReference>
<accession>A0A9W4SL58</accession>
<dbReference type="InterPro" id="IPR017938">
    <property type="entry name" value="Riboflavin_synthase-like_b-brl"/>
</dbReference>
<dbReference type="EC" id="1.3.8.7" evidence="6"/>
<evidence type="ECO:0000256" key="13">
    <source>
        <dbReference type="ARBA" id="ARBA00022946"/>
    </source>
</evidence>
<keyword evidence="20" id="KW-0496">Mitochondrion</keyword>
<dbReference type="InterPro" id="IPR013786">
    <property type="entry name" value="AcylCoA_DH/ox_N"/>
</dbReference>
<keyword evidence="21 22" id="KW-0472">Membrane</keyword>
<dbReference type="Pfam" id="PF08030">
    <property type="entry name" value="NAD_binding_6"/>
    <property type="match status" value="1"/>
</dbReference>
<keyword evidence="8" id="KW-0285">Flavoprotein</keyword>
<dbReference type="GO" id="GO:0005759">
    <property type="term" value="C:mitochondrial matrix"/>
    <property type="evidence" value="ECO:0007669"/>
    <property type="project" value="UniProtKB-SubCell"/>
</dbReference>
<dbReference type="InterPro" id="IPR013112">
    <property type="entry name" value="FAD-bd_8"/>
</dbReference>
<dbReference type="GO" id="GO:0043020">
    <property type="term" value="C:NADPH oxidase complex"/>
    <property type="evidence" value="ECO:0007669"/>
    <property type="project" value="TreeGrafter"/>
</dbReference>
<keyword evidence="10" id="KW-0479">Metal-binding</keyword>
<dbReference type="EMBL" id="CAMKVN010000925">
    <property type="protein sequence ID" value="CAI2172326.1"/>
    <property type="molecule type" value="Genomic_DNA"/>
</dbReference>
<evidence type="ECO:0000256" key="7">
    <source>
        <dbReference type="ARBA" id="ARBA00022617"/>
    </source>
</evidence>
<dbReference type="Pfam" id="PF01794">
    <property type="entry name" value="Ferric_reduct"/>
    <property type="match status" value="1"/>
</dbReference>
<dbReference type="Pfam" id="PF02770">
    <property type="entry name" value="Acyl-CoA_dh_M"/>
    <property type="match status" value="1"/>
</dbReference>
<evidence type="ECO:0000256" key="16">
    <source>
        <dbReference type="ARBA" id="ARBA00023002"/>
    </source>
</evidence>
<dbReference type="FunFam" id="2.40.110.10:FF:000007">
    <property type="entry name" value="Medium-chain specific acyl-CoA dehydrogenase, mitochondrial"/>
    <property type="match status" value="1"/>
</dbReference>
<dbReference type="PANTHER" id="PTHR11972:SF153">
    <property type="entry name" value="SUPEROXIDE-GENERATING NADPH OXIDASE HEAVY CHAIN SUBUNIT A"/>
    <property type="match status" value="1"/>
</dbReference>
<dbReference type="GO" id="GO:0042554">
    <property type="term" value="P:superoxide anion generation"/>
    <property type="evidence" value="ECO:0007669"/>
    <property type="project" value="TreeGrafter"/>
</dbReference>
<dbReference type="FunFam" id="1.10.540.10:FF:000010">
    <property type="entry name" value="Medium-chain specific acyl-CoA dehydrogenase, mitochondrial"/>
    <property type="match status" value="1"/>
</dbReference>
<evidence type="ECO:0000256" key="19">
    <source>
        <dbReference type="ARBA" id="ARBA00023098"/>
    </source>
</evidence>
<keyword evidence="19" id="KW-0443">Lipid metabolism</keyword>
<evidence type="ECO:0000256" key="8">
    <source>
        <dbReference type="ARBA" id="ARBA00022630"/>
    </source>
</evidence>
<dbReference type="Gene3D" id="1.10.540.10">
    <property type="entry name" value="Acyl-CoA dehydrogenase/oxidase, N-terminal domain"/>
    <property type="match status" value="1"/>
</dbReference>
<evidence type="ECO:0000256" key="15">
    <source>
        <dbReference type="ARBA" id="ARBA00022989"/>
    </source>
</evidence>
<keyword evidence="17" id="KW-0408">Iron</keyword>
<comment type="pathway">
    <text evidence="4">Lipid metabolism; mitochondrial fatty acid beta-oxidation.</text>
</comment>
<keyword evidence="18" id="KW-0406">Ion transport</keyword>
<dbReference type="PANTHER" id="PTHR11972">
    <property type="entry name" value="NADPH OXIDASE"/>
    <property type="match status" value="1"/>
</dbReference>
<dbReference type="GO" id="GO:0046872">
    <property type="term" value="F:metal ion binding"/>
    <property type="evidence" value="ECO:0007669"/>
    <property type="project" value="UniProtKB-KW"/>
</dbReference>
<dbReference type="CDD" id="cd06186">
    <property type="entry name" value="NOX_Duox_like_FAD_NADP"/>
    <property type="match status" value="1"/>
</dbReference>
<dbReference type="Proteomes" id="UP001153678">
    <property type="component" value="Unassembled WGS sequence"/>
</dbReference>
<keyword evidence="12" id="KW-0276">Fatty acid metabolism</keyword>
<dbReference type="GO" id="GO:0006811">
    <property type="term" value="P:monoatomic ion transport"/>
    <property type="evidence" value="ECO:0007669"/>
    <property type="project" value="UniProtKB-KW"/>
</dbReference>
<dbReference type="PROSITE" id="PS00073">
    <property type="entry name" value="ACYL_COA_DH_2"/>
    <property type="match status" value="1"/>
</dbReference>
<dbReference type="GO" id="GO:0050660">
    <property type="term" value="F:flavin adenine dinucleotide binding"/>
    <property type="evidence" value="ECO:0007669"/>
    <property type="project" value="InterPro"/>
</dbReference>
<keyword evidence="16" id="KW-0560">Oxidoreductase</keyword>
<evidence type="ECO:0000256" key="12">
    <source>
        <dbReference type="ARBA" id="ARBA00022832"/>
    </source>
</evidence>
<dbReference type="GO" id="GO:0070991">
    <property type="term" value="F:medium-chain fatty acyl-CoA dehydrogenase activity"/>
    <property type="evidence" value="ECO:0007669"/>
    <property type="project" value="UniProtKB-EC"/>
</dbReference>
<evidence type="ECO:0000256" key="17">
    <source>
        <dbReference type="ARBA" id="ARBA00023004"/>
    </source>
</evidence>
<keyword evidence="7" id="KW-0349">Heme</keyword>
<keyword evidence="13" id="KW-0809">Transit peptide</keyword>
<dbReference type="SUPFAM" id="SSF56645">
    <property type="entry name" value="Acyl-CoA dehydrogenase NM domain-like"/>
    <property type="match status" value="1"/>
</dbReference>
<feature type="transmembrane region" description="Helical" evidence="22">
    <location>
        <begin position="638"/>
        <end position="657"/>
    </location>
</feature>
<evidence type="ECO:0000256" key="5">
    <source>
        <dbReference type="ARBA" id="ARBA00009347"/>
    </source>
</evidence>
<dbReference type="SUPFAM" id="SSF47203">
    <property type="entry name" value="Acyl-CoA dehydrogenase C-terminal domain-like"/>
    <property type="match status" value="1"/>
</dbReference>
<keyword evidence="15 22" id="KW-1133">Transmembrane helix</keyword>
<reference evidence="24" key="1">
    <citation type="submission" date="2022-08" db="EMBL/GenBank/DDBJ databases">
        <authorList>
            <person name="Kallberg Y."/>
            <person name="Tangrot J."/>
            <person name="Rosling A."/>
        </authorList>
    </citation>
    <scope>NUCLEOTIDE SEQUENCE</scope>
    <source>
        <strain evidence="24">Wild A</strain>
    </source>
</reference>
<evidence type="ECO:0000256" key="11">
    <source>
        <dbReference type="ARBA" id="ARBA00022827"/>
    </source>
</evidence>
<dbReference type="InterPro" id="IPR046373">
    <property type="entry name" value="Acyl-CoA_Oxase/DH_mid-dom_sf"/>
</dbReference>
<dbReference type="PROSITE" id="PS00072">
    <property type="entry name" value="ACYL_COA_DH_1"/>
    <property type="match status" value="1"/>
</dbReference>
<dbReference type="SFLD" id="SFLDS00052">
    <property type="entry name" value="Ferric_Reductase_Domain"/>
    <property type="match status" value="1"/>
</dbReference>
<evidence type="ECO:0000256" key="6">
    <source>
        <dbReference type="ARBA" id="ARBA00012033"/>
    </source>
</evidence>
<dbReference type="SFLD" id="SFLDG01168">
    <property type="entry name" value="Ferric_reductase_subgroup_(FRE"/>
    <property type="match status" value="1"/>
</dbReference>
<evidence type="ECO:0000256" key="21">
    <source>
        <dbReference type="ARBA" id="ARBA00023136"/>
    </source>
</evidence>
<dbReference type="GO" id="GO:0006631">
    <property type="term" value="P:fatty acid metabolic process"/>
    <property type="evidence" value="ECO:0007669"/>
    <property type="project" value="UniProtKB-KW"/>
</dbReference>
<keyword evidence="9 22" id="KW-0812">Transmembrane</keyword>
<keyword evidence="25" id="KW-1185">Reference proteome</keyword>
<comment type="cofactor">
    <cofactor evidence="1">
        <name>FAD</name>
        <dbReference type="ChEBI" id="CHEBI:57692"/>
    </cofactor>
</comment>
<evidence type="ECO:0000256" key="20">
    <source>
        <dbReference type="ARBA" id="ARBA00023128"/>
    </source>
</evidence>
<dbReference type="SUPFAM" id="SSF63380">
    <property type="entry name" value="Riboflavin synthase domain-like"/>
    <property type="match status" value="1"/>
</dbReference>
<dbReference type="GO" id="GO:0006952">
    <property type="term" value="P:defense response"/>
    <property type="evidence" value="ECO:0007669"/>
    <property type="project" value="TreeGrafter"/>
</dbReference>
<evidence type="ECO:0000256" key="22">
    <source>
        <dbReference type="SAM" id="Phobius"/>
    </source>
</evidence>
<dbReference type="GO" id="GO:0016175">
    <property type="term" value="F:superoxide-generating NAD(P)H oxidase activity"/>
    <property type="evidence" value="ECO:0007669"/>
    <property type="project" value="TreeGrafter"/>
</dbReference>
<evidence type="ECO:0000259" key="23">
    <source>
        <dbReference type="PROSITE" id="PS51384"/>
    </source>
</evidence>
<dbReference type="InterPro" id="IPR009075">
    <property type="entry name" value="AcylCo_DH/oxidase_C"/>
</dbReference>
<evidence type="ECO:0000256" key="18">
    <source>
        <dbReference type="ARBA" id="ARBA00023065"/>
    </source>
</evidence>
<gene>
    <name evidence="24" type="ORF">FWILDA_LOCUS5522</name>
</gene>
<evidence type="ECO:0000256" key="9">
    <source>
        <dbReference type="ARBA" id="ARBA00022692"/>
    </source>
</evidence>
<keyword evidence="14" id="KW-0249">Electron transport</keyword>
<dbReference type="OrthoDB" id="9988775at2759"/>
<evidence type="ECO:0000256" key="2">
    <source>
        <dbReference type="ARBA" id="ARBA00004141"/>
    </source>
</evidence>
<dbReference type="InterPro" id="IPR037069">
    <property type="entry name" value="AcylCoA_DH/ox_N_sf"/>
</dbReference>
<feature type="transmembrane region" description="Helical" evidence="22">
    <location>
        <begin position="552"/>
        <end position="574"/>
    </location>
</feature>
<dbReference type="Pfam" id="PF00441">
    <property type="entry name" value="Acyl-CoA_dh_1"/>
    <property type="match status" value="1"/>
</dbReference>
<comment type="caution">
    <text evidence="24">The sequence shown here is derived from an EMBL/GenBank/DDBJ whole genome shotgun (WGS) entry which is preliminary data.</text>
</comment>
<dbReference type="Gene3D" id="3.40.50.80">
    <property type="entry name" value="Nucleotide-binding domain of ferredoxin-NADP reductase (FNR) module"/>
    <property type="match status" value="1"/>
</dbReference>
<dbReference type="SFLD" id="SFLDG01169">
    <property type="entry name" value="NADPH_oxidase_subgroup_(NOX)"/>
    <property type="match status" value="1"/>
</dbReference>
<dbReference type="AlphaFoldDB" id="A0A9W4SL58"/>
<evidence type="ECO:0000256" key="4">
    <source>
        <dbReference type="ARBA" id="ARBA00005198"/>
    </source>
</evidence>
<dbReference type="Pfam" id="PF08022">
    <property type="entry name" value="FAD_binding_8"/>
    <property type="match status" value="1"/>
</dbReference>
<evidence type="ECO:0000256" key="3">
    <source>
        <dbReference type="ARBA" id="ARBA00004305"/>
    </source>
</evidence>
<dbReference type="InterPro" id="IPR036250">
    <property type="entry name" value="AcylCo_DH-like_C"/>
</dbReference>
<dbReference type="InterPro" id="IPR006091">
    <property type="entry name" value="Acyl-CoA_Oxase/DH_mid-dom"/>
</dbReference>
<evidence type="ECO:0000313" key="24">
    <source>
        <dbReference type="EMBL" id="CAI2172326.1"/>
    </source>
</evidence>
<feature type="transmembrane region" description="Helical" evidence="22">
    <location>
        <begin position="677"/>
        <end position="699"/>
    </location>
</feature>
<comment type="similarity">
    <text evidence="5">Belongs to the acyl-CoA dehydrogenase family.</text>
</comment>
<dbReference type="FunFam" id="1.20.140.10:FF:000011">
    <property type="entry name" value="Medium-chain specific acyl-CoA dehydrogenase, mitochondrial"/>
    <property type="match status" value="1"/>
</dbReference>
<name>A0A9W4SL58_9GLOM</name>
<evidence type="ECO:0000256" key="14">
    <source>
        <dbReference type="ARBA" id="ARBA00022982"/>
    </source>
</evidence>
<dbReference type="FunFam" id="3.40.50.80:FF:000004">
    <property type="entry name" value="NADPH oxidase isoform 2"/>
    <property type="match status" value="1"/>
</dbReference>
<organism evidence="24 25">
    <name type="scientific">Funneliformis geosporum</name>
    <dbReference type="NCBI Taxonomy" id="1117311"/>
    <lineage>
        <taxon>Eukaryota</taxon>
        <taxon>Fungi</taxon>
        <taxon>Fungi incertae sedis</taxon>
        <taxon>Mucoromycota</taxon>
        <taxon>Glomeromycotina</taxon>
        <taxon>Glomeromycetes</taxon>
        <taxon>Glomerales</taxon>
        <taxon>Glomeraceae</taxon>
        <taxon>Funneliformis</taxon>
    </lineage>
</organism>
<sequence>MLRPIFTRQLRSNLIRSTSVLSARSFASAVSTSGPCFTLTEEQQNFQELARKFAQEEIVPKAVYHDQTGEYPTDIIKKAWELGLVNTHIPAEFGGLGLGVFESSLVTEELAWGCTGIQTAIEANGLAEAPLIVAGNKEQNQKYLGRMTEEPLMAAYCVTEPGAGSDVAGIGTKAELKGDKWVINGQKMWITNGGKANWYFVLARTDPNAKPGSAFTGFIVDANTPGITPGRKEINLGQRASDTRGITFEEVVVPKENVLGTPGKGFKIAMAAFDITRPLVAAGAVGLARRAMEEALKYSLERKTMGQKIFNHQSVAFMLADAAIGVESARNMVWKAGWLRDQNQRNTFYASIAKALASDVAVTTASNAVQIFGGNGYNTEYPVEKLYRDSKIFQIYEGTSQIQRLIISRYLAENVENIYNQYIDQKEFDNVNNETNRYTNEYEDMSDYVSSSGFRESYSTGVGTHDSVAFPDDAVIQRHPSKKVLAGNPAFNNMTSNDSSKRLARGDTVKKTPHLDKFDPSTVNGPVVTVKKPITRIEKLQSWMINEGNRTIFFGVWVALHILVFSMAFLNFYFSDNLTQARAVFGITYSIARSAALVLHVDAAMVLFPVCRNLISIFRATPLNNIIPFDESIEIHKAIGWSILSFTLIHTGAHWINFLMVAKNDPSPFILWLKLNFITGPGATGYVMLISLLIMIATATEKARRSHFNRFWYLHHLFIPFFGAWAFHGAFCMIKFDREPKCGESAASFWRYWIASGVIYISERVLREFRARQTSYISKVVMHPSRVVEIQIKKPAMTTKAGQYIFLCCPEVSLWQWHPFTLTSAPEEDYVSVHIRVVGDFTETLSKKLGCNFDEELKIRKENRDRIKSQYDGIDISSNNPELQKVLPRIMIDGPFGSASEDVFKFEVSVLVGAGIGVTPFASILKSIWYRVNYPTKSTKLSKVYFFWICRDYDEQDIDQFIETHIYLTGRLRHSEVRNILVNDDGNVKDTITGLRAPTHFGRPNWDKIFSNMRDLYQATDIGVFFCGPKPLGKILHTKCNLWSQGFEDGTRFFYGKGSGDRC</sequence>
<dbReference type="InterPro" id="IPR050369">
    <property type="entry name" value="RBOH/FRE"/>
</dbReference>
<dbReference type="InterPro" id="IPR006089">
    <property type="entry name" value="Acyl-CoA_DH_CS"/>
</dbReference>
<dbReference type="InterPro" id="IPR013130">
    <property type="entry name" value="Fe3_Rdtase_TM_dom"/>
</dbReference>
<dbReference type="Gene3D" id="2.40.30.10">
    <property type="entry name" value="Translation factors"/>
    <property type="match status" value="1"/>
</dbReference>
<evidence type="ECO:0000256" key="1">
    <source>
        <dbReference type="ARBA" id="ARBA00001974"/>
    </source>
</evidence>
<dbReference type="InterPro" id="IPR009100">
    <property type="entry name" value="AcylCoA_DH/oxidase_NM_dom_sf"/>
</dbReference>
<dbReference type="Gene3D" id="1.20.140.10">
    <property type="entry name" value="Butyryl-CoA Dehydrogenase, subunit A, domain 3"/>
    <property type="match status" value="1"/>
</dbReference>
<feature type="domain" description="FAD-binding FR-type" evidence="23">
    <location>
        <begin position="764"/>
        <end position="902"/>
    </location>
</feature>
<dbReference type="Gene3D" id="2.40.110.10">
    <property type="entry name" value="Butyryl-CoA Dehydrogenase, subunit A, domain 2"/>
    <property type="match status" value="1"/>
</dbReference>
<dbReference type="InterPro" id="IPR013121">
    <property type="entry name" value="Fe_red_NAD-bd_6"/>
</dbReference>
<keyword evidence="11" id="KW-0274">FAD</keyword>
<evidence type="ECO:0000256" key="10">
    <source>
        <dbReference type="ARBA" id="ARBA00022723"/>
    </source>
</evidence>
<feature type="transmembrane region" description="Helical" evidence="22">
    <location>
        <begin position="711"/>
        <end position="731"/>
    </location>
</feature>
<proteinExistence type="inferred from homology"/>
<dbReference type="SUPFAM" id="SSF52343">
    <property type="entry name" value="Ferredoxin reductase-like, C-terminal NADP-linked domain"/>
    <property type="match status" value="1"/>
</dbReference>
<keyword evidence="18" id="KW-0813">Transport</keyword>
<dbReference type="InterPro" id="IPR017927">
    <property type="entry name" value="FAD-bd_FR_type"/>
</dbReference>
<evidence type="ECO:0000313" key="25">
    <source>
        <dbReference type="Proteomes" id="UP001153678"/>
    </source>
</evidence>
<dbReference type="Pfam" id="PF02771">
    <property type="entry name" value="Acyl-CoA_dh_N"/>
    <property type="match status" value="1"/>
</dbReference>
<dbReference type="InterPro" id="IPR039261">
    <property type="entry name" value="FNR_nucleotide-bd"/>
</dbReference>
<comment type="subcellular location">
    <subcellularLocation>
        <location evidence="2">Membrane</location>
        <topology evidence="2">Multi-pass membrane protein</topology>
    </subcellularLocation>
    <subcellularLocation>
        <location evidence="3">Mitochondrion matrix</location>
    </subcellularLocation>
</comment>
<protein>
    <recommendedName>
        <fullName evidence="6">medium-chain acyl-CoA dehydrogenase</fullName>
        <ecNumber evidence="6">1.3.8.7</ecNumber>
    </recommendedName>
</protein>